<organism evidence="6 7">
    <name type="scientific">Brassica carinata</name>
    <name type="common">Ethiopian mustard</name>
    <name type="synonym">Abyssinian cabbage</name>
    <dbReference type="NCBI Taxonomy" id="52824"/>
    <lineage>
        <taxon>Eukaryota</taxon>
        <taxon>Viridiplantae</taxon>
        <taxon>Streptophyta</taxon>
        <taxon>Embryophyta</taxon>
        <taxon>Tracheophyta</taxon>
        <taxon>Spermatophyta</taxon>
        <taxon>Magnoliopsida</taxon>
        <taxon>eudicotyledons</taxon>
        <taxon>Gunneridae</taxon>
        <taxon>Pentapetalae</taxon>
        <taxon>rosids</taxon>
        <taxon>malvids</taxon>
        <taxon>Brassicales</taxon>
        <taxon>Brassicaceae</taxon>
        <taxon>Brassiceae</taxon>
        <taxon>Brassica</taxon>
    </lineage>
</organism>
<sequence length="906" mass="102061">MVSARLVDCSDTPEEETRKPIPKMMFAAGEEPVGVRVLSYQSPGAIKRILKTLEADEVEFIRRSSFGKIVEIGDKPVFSGRFARYLLSRQMKTKKKHELWFRFAGKPVRFSLREFAIVTGLPCGKYPRKSKLKLKESICEKPYWPSLFGRREVVSVASVIKMLWRRTVKDREIRIKFACLAILESVLLPTSLKMKICRDHAEAIENLEEFFSYPWGRLAFDMLVRSIRERDEVALSQNNIAVKGFALALQLVMVEAVSSLTEVVQDSCSALESDSDDDVGDPLWPKKPTLNPAHARNVDKKCVDIVRSIILEDPERPIDESSVTWSDEEEDETVSNMVDLINADFCFRHSMFVGGITKRDVDRIRESLKPSVKTKKSKQSSSPVDVDTGCIASVVMEQVSPQLCVMETNIKEAMKKIDFIESSVTAIVESMLKKFKDDLVDTVTPMVISAVGKGQPSADNITAVNPCAIPHCVSVNDPLRNPVLEANDKCLRNVMEHISDYSTPPTSPRNSKQAENTIPSVVGDAQKAAKPLCPGNHSGAQSAHSQNHSPHVDITQILVVDKMVAPCINDMPSFSLGLTQEENMQLEDERLPQERATVSLGDDIVVGDNMDDPQSSRKSKRQKTVPAALLHDYQCGPHILSRMRLSQKVVFVSYEQSELQRKYANLIKQLNQNIVIDVAGLSISSTDIQLLVQRSRHFPPKVVDILIRLVRLVVLQQPATEGVHNYYFLDSKFASSLSRHYCKFTKSKNKEAYKFPKSLLGFFHDTNGSSLHRRRFYFPLNISQKHWVGICFDTVYGQLTVLDCNFSLFNEEAMEKRLSPFLHMLPYMFRQLCGEIYGEEVLPYTFDRPKSVSQQGDLPESGLMAVMFMVIHAVHGIDACKSITSDSLNEEAKCAAIMAFEFKEIL</sequence>
<dbReference type="Pfam" id="PF09331">
    <property type="entry name" value="DUF1985"/>
    <property type="match status" value="1"/>
</dbReference>
<comment type="caution">
    <text evidence="6">The sequence shown here is derived from an EMBL/GenBank/DDBJ whole genome shotgun (WGS) entry which is preliminary data.</text>
</comment>
<feature type="region of interest" description="Disordered" evidence="4">
    <location>
        <begin position="604"/>
        <end position="623"/>
    </location>
</feature>
<keyword evidence="7" id="KW-1185">Reference proteome</keyword>
<gene>
    <name evidence="6" type="ORF">Bca52824_017765</name>
</gene>
<protein>
    <recommendedName>
        <fullName evidence="5">Ubiquitin-like protease family profile domain-containing protein</fullName>
    </recommendedName>
</protein>
<proteinExistence type="inferred from homology"/>
<evidence type="ECO:0000259" key="5">
    <source>
        <dbReference type="PROSITE" id="PS50600"/>
    </source>
</evidence>
<name>A0A8X7VMP7_BRACI</name>
<evidence type="ECO:0000256" key="1">
    <source>
        <dbReference type="ARBA" id="ARBA00005234"/>
    </source>
</evidence>
<evidence type="ECO:0000313" key="7">
    <source>
        <dbReference type="Proteomes" id="UP000886595"/>
    </source>
</evidence>
<reference evidence="6 7" key="1">
    <citation type="submission" date="2020-02" db="EMBL/GenBank/DDBJ databases">
        <authorList>
            <person name="Ma Q."/>
            <person name="Huang Y."/>
            <person name="Song X."/>
            <person name="Pei D."/>
        </authorList>
    </citation>
    <scope>NUCLEOTIDE SEQUENCE [LARGE SCALE GENOMIC DNA]</scope>
    <source>
        <strain evidence="6">Sxm20200214</strain>
        <tissue evidence="6">Leaf</tissue>
    </source>
</reference>
<dbReference type="SUPFAM" id="SSF54001">
    <property type="entry name" value="Cysteine proteinases"/>
    <property type="match status" value="1"/>
</dbReference>
<dbReference type="InterPro" id="IPR003653">
    <property type="entry name" value="Peptidase_C48_C"/>
</dbReference>
<dbReference type="PANTHER" id="PTHR48449:SF2">
    <property type="entry name" value="UBIQUITIN-LIKE PROTEASE FAMILY PROFILE DOMAIN-CONTAINING PROTEIN"/>
    <property type="match status" value="1"/>
</dbReference>
<dbReference type="OrthoDB" id="1114298at2759"/>
<comment type="similarity">
    <text evidence="1">Belongs to the peptidase C48 family.</text>
</comment>
<keyword evidence="2" id="KW-0645">Protease</keyword>
<dbReference type="InterPro" id="IPR038765">
    <property type="entry name" value="Papain-like_cys_pep_sf"/>
</dbReference>
<dbReference type="AlphaFoldDB" id="A0A8X7VMP7"/>
<evidence type="ECO:0000256" key="2">
    <source>
        <dbReference type="ARBA" id="ARBA00022670"/>
    </source>
</evidence>
<evidence type="ECO:0000256" key="4">
    <source>
        <dbReference type="SAM" id="MobiDB-lite"/>
    </source>
</evidence>
<accession>A0A8X7VMP7</accession>
<dbReference type="Proteomes" id="UP000886595">
    <property type="component" value="Unassembled WGS sequence"/>
</dbReference>
<keyword evidence="3" id="KW-0378">Hydrolase</keyword>
<dbReference type="PANTHER" id="PTHR48449">
    <property type="entry name" value="DUF1985 DOMAIN-CONTAINING PROTEIN"/>
    <property type="match status" value="1"/>
</dbReference>
<evidence type="ECO:0000313" key="6">
    <source>
        <dbReference type="EMBL" id="KAG2314643.1"/>
    </source>
</evidence>
<evidence type="ECO:0000256" key="3">
    <source>
        <dbReference type="ARBA" id="ARBA00022801"/>
    </source>
</evidence>
<dbReference type="EMBL" id="JAAMPC010000004">
    <property type="protein sequence ID" value="KAG2314643.1"/>
    <property type="molecule type" value="Genomic_DNA"/>
</dbReference>
<dbReference type="GO" id="GO:0008234">
    <property type="term" value="F:cysteine-type peptidase activity"/>
    <property type="evidence" value="ECO:0007669"/>
    <property type="project" value="InterPro"/>
</dbReference>
<dbReference type="Pfam" id="PF02902">
    <property type="entry name" value="Peptidase_C48"/>
    <property type="match status" value="1"/>
</dbReference>
<dbReference type="InterPro" id="IPR015410">
    <property type="entry name" value="DUF1985"/>
</dbReference>
<dbReference type="PROSITE" id="PS50600">
    <property type="entry name" value="ULP_PROTEASE"/>
    <property type="match status" value="1"/>
</dbReference>
<dbReference type="Gene3D" id="3.40.395.10">
    <property type="entry name" value="Adenoviral Proteinase, Chain A"/>
    <property type="match status" value="1"/>
</dbReference>
<dbReference type="GO" id="GO:0006508">
    <property type="term" value="P:proteolysis"/>
    <property type="evidence" value="ECO:0007669"/>
    <property type="project" value="UniProtKB-KW"/>
</dbReference>
<feature type="domain" description="Ubiquitin-like protease family profile" evidence="5">
    <location>
        <begin position="681"/>
        <end position="872"/>
    </location>
</feature>